<keyword evidence="3" id="KW-1185">Reference proteome</keyword>
<dbReference type="PROSITE" id="PS51318">
    <property type="entry name" value="TAT"/>
    <property type="match status" value="1"/>
</dbReference>
<dbReference type="AlphaFoldDB" id="A0A7L7Z331"/>
<protein>
    <submittedName>
        <fullName evidence="2">Carboxypeptidase regulatory-like domain-containing protein</fullName>
    </submittedName>
</protein>
<dbReference type="InterPro" id="IPR006311">
    <property type="entry name" value="TAT_signal"/>
</dbReference>
<dbReference type="GO" id="GO:0004180">
    <property type="term" value="F:carboxypeptidase activity"/>
    <property type="evidence" value="ECO:0007669"/>
    <property type="project" value="UniProtKB-KW"/>
</dbReference>
<dbReference type="EMBL" id="CP061274">
    <property type="protein sequence ID" value="QOD44126.1"/>
    <property type="molecule type" value="Genomic_DNA"/>
</dbReference>
<reference evidence="2 3" key="1">
    <citation type="submission" date="2020-08" db="EMBL/GenBank/DDBJ databases">
        <title>Description of Clavibacter zhangzhiyonge sp. nov., a phytopathogenic actinobacterium isolated from barley seeds, causing leaf brown spot and decline.</title>
        <authorList>
            <person name="Tian Q."/>
            <person name="Chuan J."/>
            <person name="Zhao W."/>
            <person name="Li X."/>
        </authorList>
    </citation>
    <scope>NUCLEOTIDE SEQUENCE [LARGE SCALE GENOMIC DNA]</scope>
    <source>
        <strain evidence="2 3">DM1</strain>
    </source>
</reference>
<keyword evidence="2" id="KW-0645">Protease</keyword>
<evidence type="ECO:0000313" key="3">
    <source>
        <dbReference type="Proteomes" id="UP000516660"/>
    </source>
</evidence>
<accession>A0A7L7Z331</accession>
<keyword evidence="1" id="KW-0732">Signal</keyword>
<name>A0A7L7Z331_9MICO</name>
<dbReference type="SUPFAM" id="SSF117074">
    <property type="entry name" value="Hypothetical protein PA1324"/>
    <property type="match status" value="1"/>
</dbReference>
<gene>
    <name evidence="2" type="ORF">H9X71_01830</name>
</gene>
<organism evidence="2 3">
    <name type="scientific">Clavibacter zhangzhiyongii</name>
    <dbReference type="NCBI Taxonomy" id="2768071"/>
    <lineage>
        <taxon>Bacteria</taxon>
        <taxon>Bacillati</taxon>
        <taxon>Actinomycetota</taxon>
        <taxon>Actinomycetes</taxon>
        <taxon>Micrococcales</taxon>
        <taxon>Microbacteriaceae</taxon>
        <taxon>Clavibacter</taxon>
    </lineage>
</organism>
<keyword evidence="2" id="KW-0378">Hydrolase</keyword>
<feature type="chain" id="PRO_5039677824" evidence="1">
    <location>
        <begin position="24"/>
        <end position="250"/>
    </location>
</feature>
<dbReference type="KEGG" id="czh:H9X71_01830"/>
<sequence>MPSVRRRGLVGLIALVLITAVQGGPASPASADASRPTADSASDQPLTTTVVGRVYLDRVDPRNLVRTGEVSLEFADIPFGESVDIVDGAFRFESQRATRYTLRAWVTLGGVPVSQYLGQVNEWRDARFFTAPADRTTRVDIVLRTPASIGGTLTLPGGAPAVLAPVDVHRATGDGRLEASGSTDAAGRYDLGGLEPGFYVVRFGTPNSAPRQYVPEWSGDTTRRALAERIVVSRWGQVVAGVDATLAAAP</sequence>
<evidence type="ECO:0000313" key="2">
    <source>
        <dbReference type="EMBL" id="QOD44126.1"/>
    </source>
</evidence>
<dbReference type="RefSeq" id="WP_191148059.1">
    <property type="nucleotide sequence ID" value="NZ_CP061274.1"/>
</dbReference>
<keyword evidence="2" id="KW-0121">Carboxypeptidase</keyword>
<dbReference type="Proteomes" id="UP000516660">
    <property type="component" value="Chromosome"/>
</dbReference>
<feature type="signal peptide" evidence="1">
    <location>
        <begin position="1"/>
        <end position="23"/>
    </location>
</feature>
<proteinExistence type="predicted"/>
<evidence type="ECO:0000256" key="1">
    <source>
        <dbReference type="SAM" id="SignalP"/>
    </source>
</evidence>